<keyword evidence="12 16" id="KW-1133">Transmembrane helix</keyword>
<keyword evidence="20" id="KW-1185">Reference proteome</keyword>
<gene>
    <name evidence="19" type="ORF">SAMN05421760_102455</name>
</gene>
<dbReference type="InterPro" id="IPR003661">
    <property type="entry name" value="HisK_dim/P_dom"/>
</dbReference>
<evidence type="ECO:0000256" key="5">
    <source>
        <dbReference type="ARBA" id="ARBA00022519"/>
    </source>
</evidence>
<keyword evidence="13" id="KW-0902">Two-component regulatory system</keyword>
<evidence type="ECO:0000256" key="15">
    <source>
        <dbReference type="ARBA" id="ARBA00073143"/>
    </source>
</evidence>
<dbReference type="GO" id="GO:0000155">
    <property type="term" value="F:phosphorelay sensor kinase activity"/>
    <property type="evidence" value="ECO:0007669"/>
    <property type="project" value="InterPro"/>
</dbReference>
<evidence type="ECO:0000256" key="13">
    <source>
        <dbReference type="ARBA" id="ARBA00023012"/>
    </source>
</evidence>
<dbReference type="SMART" id="SM00388">
    <property type="entry name" value="HisKA"/>
    <property type="match status" value="1"/>
</dbReference>
<dbReference type="Pfam" id="PF02518">
    <property type="entry name" value="HATPase_c"/>
    <property type="match status" value="1"/>
</dbReference>
<proteinExistence type="predicted"/>
<dbReference type="FunFam" id="1.10.287.130:FF:000049">
    <property type="entry name" value="C4-dicarboxylate transport sensor protein DctB"/>
    <property type="match status" value="1"/>
</dbReference>
<dbReference type="InterPro" id="IPR033479">
    <property type="entry name" value="dCache_1"/>
</dbReference>
<dbReference type="Pfam" id="PF02743">
    <property type="entry name" value="dCache_1"/>
    <property type="match status" value="1"/>
</dbReference>
<evidence type="ECO:0000256" key="14">
    <source>
        <dbReference type="ARBA" id="ARBA00023136"/>
    </source>
</evidence>
<evidence type="ECO:0000256" key="6">
    <source>
        <dbReference type="ARBA" id="ARBA00022553"/>
    </source>
</evidence>
<dbReference type="CDD" id="cd00082">
    <property type="entry name" value="HisKA"/>
    <property type="match status" value="1"/>
</dbReference>
<dbReference type="EC" id="2.7.13.3" evidence="3"/>
<feature type="domain" description="PAS" evidence="18">
    <location>
        <begin position="322"/>
        <end position="367"/>
    </location>
</feature>
<keyword evidence="8 16" id="KW-0812">Transmembrane</keyword>
<dbReference type="Proteomes" id="UP000185999">
    <property type="component" value="Unassembled WGS sequence"/>
</dbReference>
<dbReference type="GO" id="GO:0005524">
    <property type="term" value="F:ATP binding"/>
    <property type="evidence" value="ECO:0007669"/>
    <property type="project" value="UniProtKB-KW"/>
</dbReference>
<dbReference type="InterPro" id="IPR005467">
    <property type="entry name" value="His_kinase_dom"/>
</dbReference>
<dbReference type="SUPFAM" id="SSF55785">
    <property type="entry name" value="PYP-like sensor domain (PAS domain)"/>
    <property type="match status" value="1"/>
</dbReference>
<keyword evidence="10" id="KW-0418">Kinase</keyword>
<dbReference type="Pfam" id="PF00512">
    <property type="entry name" value="HisKA"/>
    <property type="match status" value="1"/>
</dbReference>
<comment type="catalytic activity">
    <reaction evidence="1">
        <text>ATP + protein L-histidine = ADP + protein N-phospho-L-histidine.</text>
        <dbReference type="EC" id="2.7.13.3"/>
    </reaction>
</comment>
<dbReference type="InterPro" id="IPR036890">
    <property type="entry name" value="HATPase_C_sf"/>
</dbReference>
<dbReference type="Gene3D" id="3.30.565.10">
    <property type="entry name" value="Histidine kinase-like ATPase, C-terminal domain"/>
    <property type="match status" value="1"/>
</dbReference>
<dbReference type="CDD" id="cd00130">
    <property type="entry name" value="PAS"/>
    <property type="match status" value="1"/>
</dbReference>
<dbReference type="Gene3D" id="3.30.450.20">
    <property type="entry name" value="PAS domain"/>
    <property type="match status" value="2"/>
</dbReference>
<feature type="domain" description="Histidine kinase" evidence="17">
    <location>
        <begin position="486"/>
        <end position="698"/>
    </location>
</feature>
<evidence type="ECO:0000256" key="11">
    <source>
        <dbReference type="ARBA" id="ARBA00022840"/>
    </source>
</evidence>
<evidence type="ECO:0000256" key="2">
    <source>
        <dbReference type="ARBA" id="ARBA00004429"/>
    </source>
</evidence>
<dbReference type="Gene3D" id="1.10.287.130">
    <property type="match status" value="1"/>
</dbReference>
<evidence type="ECO:0000256" key="1">
    <source>
        <dbReference type="ARBA" id="ARBA00000085"/>
    </source>
</evidence>
<dbReference type="InterPro" id="IPR003594">
    <property type="entry name" value="HATPase_dom"/>
</dbReference>
<dbReference type="STRING" id="619304.SAMN05421760_102455"/>
<dbReference type="Gene3D" id="6.10.250.3020">
    <property type="match status" value="1"/>
</dbReference>
<feature type="transmembrane region" description="Helical" evidence="16">
    <location>
        <begin position="281"/>
        <end position="302"/>
    </location>
</feature>
<evidence type="ECO:0000256" key="16">
    <source>
        <dbReference type="SAM" id="Phobius"/>
    </source>
</evidence>
<evidence type="ECO:0000256" key="3">
    <source>
        <dbReference type="ARBA" id="ARBA00012438"/>
    </source>
</evidence>
<dbReference type="GO" id="GO:0005886">
    <property type="term" value="C:plasma membrane"/>
    <property type="evidence" value="ECO:0007669"/>
    <property type="project" value="UniProtKB-SubCell"/>
</dbReference>
<dbReference type="EMBL" id="FTOE01000002">
    <property type="protein sequence ID" value="SIS61128.1"/>
    <property type="molecule type" value="Genomic_DNA"/>
</dbReference>
<dbReference type="InterPro" id="IPR036097">
    <property type="entry name" value="HisK_dim/P_sf"/>
</dbReference>
<evidence type="ECO:0000256" key="8">
    <source>
        <dbReference type="ARBA" id="ARBA00022692"/>
    </source>
</evidence>
<protein>
    <recommendedName>
        <fullName evidence="15">C4-dicarboxylate transport sensor protein DctB</fullName>
        <ecNumber evidence="3">2.7.13.3</ecNumber>
    </recommendedName>
</protein>
<accession>A0A1N7KHP9</accession>
<dbReference type="InterPro" id="IPR029151">
    <property type="entry name" value="Sensor-like_sf"/>
</dbReference>
<dbReference type="OrthoDB" id="1931120at2"/>
<evidence type="ECO:0000313" key="19">
    <source>
        <dbReference type="EMBL" id="SIS61128.1"/>
    </source>
</evidence>
<dbReference type="RefSeq" id="WP_054343376.1">
    <property type="nucleotide sequence ID" value="NZ_FTOE01000002.1"/>
</dbReference>
<dbReference type="NCBIfam" id="TIGR00229">
    <property type="entry name" value="sensory_box"/>
    <property type="match status" value="1"/>
</dbReference>
<keyword evidence="9" id="KW-0547">Nucleotide-binding</keyword>
<dbReference type="InterPro" id="IPR035965">
    <property type="entry name" value="PAS-like_dom_sf"/>
</dbReference>
<evidence type="ECO:0000313" key="20">
    <source>
        <dbReference type="Proteomes" id="UP000185999"/>
    </source>
</evidence>
<evidence type="ECO:0000256" key="4">
    <source>
        <dbReference type="ARBA" id="ARBA00022475"/>
    </source>
</evidence>
<dbReference type="PROSITE" id="PS50109">
    <property type="entry name" value="HIS_KIN"/>
    <property type="match status" value="1"/>
</dbReference>
<keyword evidence="11" id="KW-0067">ATP-binding</keyword>
<keyword evidence="7" id="KW-0808">Transferase</keyword>
<dbReference type="InterPro" id="IPR004358">
    <property type="entry name" value="Sig_transdc_His_kin-like_C"/>
</dbReference>
<name>A0A1N7KHP9_9GAMM</name>
<feature type="transmembrane region" description="Helical" evidence="16">
    <location>
        <begin position="7"/>
        <end position="27"/>
    </location>
</feature>
<comment type="subcellular location">
    <subcellularLocation>
        <location evidence="2">Cell inner membrane</location>
        <topology evidence="2">Multi-pass membrane protein</topology>
    </subcellularLocation>
</comment>
<evidence type="ECO:0000256" key="7">
    <source>
        <dbReference type="ARBA" id="ARBA00022679"/>
    </source>
</evidence>
<organism evidence="19 20">
    <name type="scientific">Neptunomonas antarctica</name>
    <dbReference type="NCBI Taxonomy" id="619304"/>
    <lineage>
        <taxon>Bacteria</taxon>
        <taxon>Pseudomonadati</taxon>
        <taxon>Pseudomonadota</taxon>
        <taxon>Gammaproteobacteria</taxon>
        <taxon>Oceanospirillales</taxon>
        <taxon>Oceanospirillaceae</taxon>
        <taxon>Neptunomonas</taxon>
    </lineage>
</organism>
<keyword evidence="6" id="KW-0597">Phosphoprotein</keyword>
<dbReference type="SUPFAM" id="SSF103190">
    <property type="entry name" value="Sensory domain-like"/>
    <property type="match status" value="1"/>
</dbReference>
<dbReference type="SUPFAM" id="SSF55874">
    <property type="entry name" value="ATPase domain of HSP90 chaperone/DNA topoisomerase II/histidine kinase"/>
    <property type="match status" value="1"/>
</dbReference>
<evidence type="ECO:0000259" key="18">
    <source>
        <dbReference type="PROSITE" id="PS50112"/>
    </source>
</evidence>
<evidence type="ECO:0000256" key="9">
    <source>
        <dbReference type="ARBA" id="ARBA00022741"/>
    </source>
</evidence>
<dbReference type="PANTHER" id="PTHR43065:SF46">
    <property type="entry name" value="C4-DICARBOXYLATE TRANSPORT SENSOR PROTEIN DCTB"/>
    <property type="match status" value="1"/>
</dbReference>
<dbReference type="AlphaFoldDB" id="A0A1N7KHP9"/>
<evidence type="ECO:0000256" key="10">
    <source>
        <dbReference type="ARBA" id="ARBA00022777"/>
    </source>
</evidence>
<dbReference type="InterPro" id="IPR017055">
    <property type="entry name" value="Sig_transdc_His_kinase_DctB"/>
</dbReference>
<sequence>MLVKRSIIVVVMAAIFSLILSWQSYIYTRDWEVTQLHQQGSSKLLDTISALRVAIDQYRYLPFLLSQNRDVKDLLIRPNPDKIVRVSRYLEQTNLVAGSAALMVLDRTGRVVAYSNWREQDANTAQSYQDAPFFKQATAGEQGRYFVVDGKPASPSYYLSAAIYSRQQFIGVSVMRLDIEKVKEQLSLEYAFYVADKEGQLLFASQSLLTGQAFLTNKSLLNGGDNFWPLAPLYTENLNDGRKISLWKPGGGAQLNLSVILDDLGWNVGILAPIESAQQKAFYVSSIVAGGCLALALLVLYLREFRLKRRSQADVIRAQRDSEQRQRYIINTAQVGLITVDKNGAIVFINPMVMQQFGVSLALIINQPLHIIFADIDQFTPLKRWLDGLSQGEFTPITGYEVVGKRSDGSVFPILFSIRMMTATPEPSYLVTMIDITRRKRLEHTLREVNESLEHKVVERTQALQSAQSELVQAEKLAALGRMSTAIVHELNQPLTAMRNYLAIIRRVMDRPELLNENLILVNSLVDRMALITGQLKTFAYKNPDKRGSSELIHAINHVLGQFDGVFSEHHIRCQFTHELPCYWVDADEVRVEQVLINLVKNACDAMQGCTGLRDVSIRVNQLNEQIVLEISDSGEGATDAQLAHMFEPFYTTKTMGSGLGLGLPIVEGIIRDLGGKIKVGRNQACGLCFTVYLPLSAVEEGES</sequence>
<dbReference type="PANTHER" id="PTHR43065">
    <property type="entry name" value="SENSOR HISTIDINE KINASE"/>
    <property type="match status" value="1"/>
</dbReference>
<dbReference type="SMART" id="SM00091">
    <property type="entry name" value="PAS"/>
    <property type="match status" value="1"/>
</dbReference>
<keyword evidence="14 16" id="KW-0472">Membrane</keyword>
<dbReference type="SUPFAM" id="SSF47384">
    <property type="entry name" value="Homodimeric domain of signal transducing histidine kinase"/>
    <property type="match status" value="1"/>
</dbReference>
<evidence type="ECO:0000256" key="12">
    <source>
        <dbReference type="ARBA" id="ARBA00022989"/>
    </source>
</evidence>
<dbReference type="PROSITE" id="PS50112">
    <property type="entry name" value="PAS"/>
    <property type="match status" value="1"/>
</dbReference>
<dbReference type="PIRSF" id="PIRSF036431">
    <property type="entry name" value="STHK_DctB"/>
    <property type="match status" value="1"/>
</dbReference>
<dbReference type="SMART" id="SM00387">
    <property type="entry name" value="HATPase_c"/>
    <property type="match status" value="1"/>
</dbReference>
<dbReference type="InterPro" id="IPR000014">
    <property type="entry name" value="PAS"/>
</dbReference>
<dbReference type="PRINTS" id="PR00344">
    <property type="entry name" value="BCTRLSENSOR"/>
</dbReference>
<dbReference type="Pfam" id="PF13426">
    <property type="entry name" value="PAS_9"/>
    <property type="match status" value="1"/>
</dbReference>
<keyword evidence="5" id="KW-0997">Cell inner membrane</keyword>
<evidence type="ECO:0000259" key="17">
    <source>
        <dbReference type="PROSITE" id="PS50109"/>
    </source>
</evidence>
<reference evidence="20" key="1">
    <citation type="submission" date="2017-01" db="EMBL/GenBank/DDBJ databases">
        <authorList>
            <person name="Varghese N."/>
            <person name="Submissions S."/>
        </authorList>
    </citation>
    <scope>NUCLEOTIDE SEQUENCE [LARGE SCALE GENOMIC DNA]</scope>
    <source>
        <strain evidence="20">DSM 22306</strain>
    </source>
</reference>
<keyword evidence="4" id="KW-1003">Cell membrane</keyword>